<keyword evidence="4" id="KW-0479">Metal-binding</keyword>
<dbReference type="GO" id="GO:0019825">
    <property type="term" value="F:oxygen binding"/>
    <property type="evidence" value="ECO:0007669"/>
    <property type="project" value="InterPro"/>
</dbReference>
<keyword evidence="3" id="KW-0349">Heme</keyword>
<evidence type="ECO:0000256" key="3">
    <source>
        <dbReference type="ARBA" id="ARBA00022617"/>
    </source>
</evidence>
<dbReference type="GO" id="GO:0020037">
    <property type="term" value="F:heme binding"/>
    <property type="evidence" value="ECO:0007669"/>
    <property type="project" value="InterPro"/>
</dbReference>
<keyword evidence="5" id="KW-0408">Iron</keyword>
<dbReference type="GO" id="GO:0005344">
    <property type="term" value="F:oxygen carrier activity"/>
    <property type="evidence" value="ECO:0007669"/>
    <property type="project" value="InterPro"/>
</dbReference>
<dbReference type="SUPFAM" id="SSF46458">
    <property type="entry name" value="Globin-like"/>
    <property type="match status" value="1"/>
</dbReference>
<keyword evidence="2" id="KW-0813">Transport</keyword>
<dbReference type="PANTHER" id="PTHR47366:SF1">
    <property type="entry name" value="TWO-ON-TWO HEMOGLOBIN-3"/>
    <property type="match status" value="1"/>
</dbReference>
<dbReference type="InterPro" id="IPR012292">
    <property type="entry name" value="Globin/Proto"/>
</dbReference>
<organism evidence="7">
    <name type="scientific">freshwater metagenome</name>
    <dbReference type="NCBI Taxonomy" id="449393"/>
    <lineage>
        <taxon>unclassified sequences</taxon>
        <taxon>metagenomes</taxon>
        <taxon>ecological metagenomes</taxon>
    </lineage>
</organism>
<dbReference type="GO" id="GO:0046872">
    <property type="term" value="F:metal ion binding"/>
    <property type="evidence" value="ECO:0007669"/>
    <property type="project" value="UniProtKB-KW"/>
</dbReference>
<dbReference type="PANTHER" id="PTHR47366">
    <property type="entry name" value="TWO-ON-TWO HEMOGLOBIN-3"/>
    <property type="match status" value="1"/>
</dbReference>
<evidence type="ECO:0000256" key="5">
    <source>
        <dbReference type="ARBA" id="ARBA00023004"/>
    </source>
</evidence>
<comment type="similarity">
    <text evidence="6">Belongs to the truncated hemoglobin family. Group II subfamily.</text>
</comment>
<evidence type="ECO:0000256" key="6">
    <source>
        <dbReference type="ARBA" id="ARBA00034496"/>
    </source>
</evidence>
<dbReference type="InterPro" id="IPR001486">
    <property type="entry name" value="Hemoglobin_trunc"/>
</dbReference>
<dbReference type="InterPro" id="IPR009050">
    <property type="entry name" value="Globin-like_sf"/>
</dbReference>
<dbReference type="AlphaFoldDB" id="A0A6J7RAS2"/>
<gene>
    <name evidence="7" type="ORF">UFOPK4098_01138</name>
</gene>
<dbReference type="InterPro" id="IPR044203">
    <property type="entry name" value="GlbO/GLB3-like"/>
</dbReference>
<dbReference type="EMBL" id="CAFBPN010000069">
    <property type="protein sequence ID" value="CAB5025863.1"/>
    <property type="molecule type" value="Genomic_DNA"/>
</dbReference>
<dbReference type="PROSITE" id="PS01213">
    <property type="entry name" value="GLOBIN_FAM_2"/>
    <property type="match status" value="1"/>
</dbReference>
<name>A0A6J7RAS2_9ZZZZ</name>
<dbReference type="Gene3D" id="1.10.490.10">
    <property type="entry name" value="Globins"/>
    <property type="match status" value="1"/>
</dbReference>
<evidence type="ECO:0000313" key="7">
    <source>
        <dbReference type="EMBL" id="CAB5025863.1"/>
    </source>
</evidence>
<comment type="cofactor">
    <cofactor evidence="1">
        <name>heme</name>
        <dbReference type="ChEBI" id="CHEBI:30413"/>
    </cofactor>
</comment>
<evidence type="ECO:0000256" key="4">
    <source>
        <dbReference type="ARBA" id="ARBA00022723"/>
    </source>
</evidence>
<evidence type="ECO:0000256" key="2">
    <source>
        <dbReference type="ARBA" id="ARBA00022448"/>
    </source>
</evidence>
<reference evidence="7" key="1">
    <citation type="submission" date="2020-05" db="EMBL/GenBank/DDBJ databases">
        <authorList>
            <person name="Chiriac C."/>
            <person name="Salcher M."/>
            <person name="Ghai R."/>
            <person name="Kavagutti S V."/>
        </authorList>
    </citation>
    <scope>NUCLEOTIDE SEQUENCE</scope>
</reference>
<protein>
    <submittedName>
        <fullName evidence="7">Unannotated protein</fullName>
    </submittedName>
</protein>
<accession>A0A6J7RAS2</accession>
<dbReference type="Pfam" id="PF01152">
    <property type="entry name" value="Bac_globin"/>
    <property type="match status" value="1"/>
</dbReference>
<evidence type="ECO:0000256" key="1">
    <source>
        <dbReference type="ARBA" id="ARBA00001971"/>
    </source>
</evidence>
<proteinExistence type="inferred from homology"/>
<dbReference type="InterPro" id="IPR019795">
    <property type="entry name" value="Globin_bac-like_CS"/>
</dbReference>
<sequence>MSDEEISVYDEVGGMPFFQGIASRFYEGIRTDAVLLPLYPDGEDLDGATHRLALFLAQYWGGPHTYNEERGQPMLRARHMPYRISELERDHWLLHMLTAVSEANISDETRAKFVDYFVKAAEHLRNDQPLRLVNP</sequence>